<dbReference type="Proteomes" id="UP001497516">
    <property type="component" value="Chromosome 1"/>
</dbReference>
<organism evidence="1 2">
    <name type="scientific">Linum trigynum</name>
    <dbReference type="NCBI Taxonomy" id="586398"/>
    <lineage>
        <taxon>Eukaryota</taxon>
        <taxon>Viridiplantae</taxon>
        <taxon>Streptophyta</taxon>
        <taxon>Embryophyta</taxon>
        <taxon>Tracheophyta</taxon>
        <taxon>Spermatophyta</taxon>
        <taxon>Magnoliopsida</taxon>
        <taxon>eudicotyledons</taxon>
        <taxon>Gunneridae</taxon>
        <taxon>Pentapetalae</taxon>
        <taxon>rosids</taxon>
        <taxon>fabids</taxon>
        <taxon>Malpighiales</taxon>
        <taxon>Linaceae</taxon>
        <taxon>Linum</taxon>
    </lineage>
</organism>
<keyword evidence="2" id="KW-1185">Reference proteome</keyword>
<dbReference type="AlphaFoldDB" id="A0AAV2CLN1"/>
<proteinExistence type="predicted"/>
<protein>
    <submittedName>
        <fullName evidence="1">Uncharacterized protein</fullName>
    </submittedName>
</protein>
<name>A0AAV2CLN1_9ROSI</name>
<evidence type="ECO:0000313" key="2">
    <source>
        <dbReference type="Proteomes" id="UP001497516"/>
    </source>
</evidence>
<evidence type="ECO:0000313" key="1">
    <source>
        <dbReference type="EMBL" id="CAL1356837.1"/>
    </source>
</evidence>
<accession>A0AAV2CLN1</accession>
<reference evidence="1 2" key="1">
    <citation type="submission" date="2024-04" db="EMBL/GenBank/DDBJ databases">
        <authorList>
            <person name="Fracassetti M."/>
        </authorList>
    </citation>
    <scope>NUCLEOTIDE SEQUENCE [LARGE SCALE GENOMIC DNA]</scope>
</reference>
<sequence length="122" mass="13641">MKLWGKGHKWSVRGGTEAISMMVSLNQGRHGGVYDGRWRVCEQMQRDSAAVVCIRNSEYMGTWTRCGCKVVKITRAARQRPCPVEAWSLGRHGKKDVSLGRLGGAVLEREEGSFSKQGRKMS</sequence>
<gene>
    <name evidence="1" type="ORF">LTRI10_LOCUS4509</name>
</gene>
<dbReference type="EMBL" id="OZ034813">
    <property type="protein sequence ID" value="CAL1356837.1"/>
    <property type="molecule type" value="Genomic_DNA"/>
</dbReference>